<dbReference type="InterPro" id="IPR010095">
    <property type="entry name" value="Cas12f1-like_TNB"/>
</dbReference>
<dbReference type="NCBIfam" id="TIGR01766">
    <property type="entry name" value="IS200/IS605 family accessory protein TnpB-like domain"/>
    <property type="match status" value="1"/>
</dbReference>
<evidence type="ECO:0000259" key="10">
    <source>
        <dbReference type="Pfam" id="PF12323"/>
    </source>
</evidence>
<gene>
    <name evidence="11" type="ORF">LQE99_14320</name>
</gene>
<reference evidence="11 12" key="1">
    <citation type="submission" date="2022-02" db="EMBL/GenBank/DDBJ databases">
        <title>Genome of Erysipelotrichaceae sp. nov. NSJ-176 isolated from human feces.</title>
        <authorList>
            <person name="Abdugheni R."/>
        </authorList>
    </citation>
    <scope>NUCLEOTIDE SEQUENCE [LARGE SCALE GENOMIC DNA]</scope>
    <source>
        <strain evidence="11 12">NSJ-176</strain>
    </source>
</reference>
<organism evidence="11 12">
    <name type="scientific">Amedibacillus hominis</name>
    <dbReference type="NCBI Taxonomy" id="2897776"/>
    <lineage>
        <taxon>Bacteria</taxon>
        <taxon>Bacillati</taxon>
        <taxon>Bacillota</taxon>
        <taxon>Erysipelotrichia</taxon>
        <taxon>Erysipelotrichales</taxon>
        <taxon>Erysipelotrichaceae</taxon>
        <taxon>Amedibacillus</taxon>
    </lineage>
</organism>
<dbReference type="InterPro" id="IPR001959">
    <property type="entry name" value="Transposase"/>
</dbReference>
<dbReference type="InterPro" id="IPR051399">
    <property type="entry name" value="RNA-guided_DNA_endo/Transpos"/>
</dbReference>
<dbReference type="Proteomes" id="UP001202402">
    <property type="component" value="Unassembled WGS sequence"/>
</dbReference>
<evidence type="ECO:0000256" key="3">
    <source>
        <dbReference type="ARBA" id="ARBA00022578"/>
    </source>
</evidence>
<evidence type="ECO:0000256" key="7">
    <source>
        <dbReference type="ARBA" id="ARBA00023172"/>
    </source>
</evidence>
<evidence type="ECO:0000259" key="8">
    <source>
        <dbReference type="Pfam" id="PF01385"/>
    </source>
</evidence>
<dbReference type="InterPro" id="IPR021027">
    <property type="entry name" value="Transposase_put_HTH"/>
</dbReference>
<keyword evidence="5" id="KW-0862">Zinc</keyword>
<keyword evidence="6" id="KW-0238">DNA-binding</keyword>
<evidence type="ECO:0000256" key="6">
    <source>
        <dbReference type="ARBA" id="ARBA00023125"/>
    </source>
</evidence>
<dbReference type="NCBIfam" id="NF040570">
    <property type="entry name" value="guided_TnpB"/>
    <property type="match status" value="1"/>
</dbReference>
<feature type="domain" description="Cas12f1-like TNB" evidence="9">
    <location>
        <begin position="293"/>
        <end position="359"/>
    </location>
</feature>
<comment type="similarity">
    <text evidence="2">In the N-terminal section; belongs to the transposase 2 family.</text>
</comment>
<dbReference type="PANTHER" id="PTHR30405">
    <property type="entry name" value="TRANSPOSASE"/>
    <property type="match status" value="1"/>
</dbReference>
<keyword evidence="4" id="KW-0479">Metal-binding</keyword>
<dbReference type="SUPFAM" id="SSF51998">
    <property type="entry name" value="PFL-like glycyl radical enzymes"/>
    <property type="match status" value="1"/>
</dbReference>
<sequence>MMIKMRKGYQYAITPTQQQAQKIEQNIGCARFIYNKLLEDKIKYYETNKKSIRLTPAPYKAEYPFLKDADSMALTNAQINLETAFKKFFDEPDIGFPKFKCKHKCRASYTTNCVNHNIRITESDKDHRMYIKLPKMGEVKIKLHRLPKGSLKSVTVFRQADRYYVSILFEEEVEIRECPITKGIGLDYSQKELYVDSEGNQCGYPHYYRVSERKLARENRKLSKMKKGSNNYIKQKAKIAKLHLHIANQRKDFLHKESRKIANSYDYVAVEDIDMKALSQALHLAKNLLDNGFGMFRKMLEYKLEEQGKVLVKVDKWYASSQICHQCGSKQKMELKERQYICPKCGYEADRDENAAKNLREEGKRILESI</sequence>
<keyword evidence="12" id="KW-1185">Reference proteome</keyword>
<dbReference type="Pfam" id="PF07282">
    <property type="entry name" value="Cas12f1-like_TNB"/>
    <property type="match status" value="1"/>
</dbReference>
<keyword evidence="3" id="KW-0815">Transposition</keyword>
<evidence type="ECO:0000259" key="9">
    <source>
        <dbReference type="Pfam" id="PF07282"/>
    </source>
</evidence>
<proteinExistence type="inferred from homology"/>
<keyword evidence="7" id="KW-0233">DNA recombination</keyword>
<evidence type="ECO:0000256" key="5">
    <source>
        <dbReference type="ARBA" id="ARBA00022833"/>
    </source>
</evidence>
<dbReference type="EMBL" id="JAKVPQ010000012">
    <property type="protein sequence ID" value="MCH4286297.1"/>
    <property type="molecule type" value="Genomic_DNA"/>
</dbReference>
<dbReference type="Pfam" id="PF01385">
    <property type="entry name" value="OrfB_IS605"/>
    <property type="match status" value="1"/>
</dbReference>
<feature type="domain" description="Probable transposase IS891/IS1136/IS1341" evidence="8">
    <location>
        <begin position="167"/>
        <end position="280"/>
    </location>
</feature>
<comment type="caution">
    <text evidence="11">The sequence shown here is derived from an EMBL/GenBank/DDBJ whole genome shotgun (WGS) entry which is preliminary data.</text>
</comment>
<evidence type="ECO:0000256" key="4">
    <source>
        <dbReference type="ARBA" id="ARBA00022723"/>
    </source>
</evidence>
<evidence type="ECO:0000256" key="2">
    <source>
        <dbReference type="ARBA" id="ARBA00011044"/>
    </source>
</evidence>
<protein>
    <submittedName>
        <fullName evidence="11">Transposase</fullName>
    </submittedName>
</protein>
<accession>A0ABS9R9F0</accession>
<evidence type="ECO:0000256" key="1">
    <source>
        <dbReference type="ARBA" id="ARBA00008761"/>
    </source>
</evidence>
<feature type="domain" description="Transposase putative helix-turn-helix" evidence="10">
    <location>
        <begin position="5"/>
        <end position="50"/>
    </location>
</feature>
<evidence type="ECO:0000313" key="11">
    <source>
        <dbReference type="EMBL" id="MCH4286297.1"/>
    </source>
</evidence>
<evidence type="ECO:0000313" key="12">
    <source>
        <dbReference type="Proteomes" id="UP001202402"/>
    </source>
</evidence>
<comment type="similarity">
    <text evidence="1">In the C-terminal section; belongs to the transposase 35 family.</text>
</comment>
<name>A0ABS9R9F0_9FIRM</name>
<dbReference type="PANTHER" id="PTHR30405:SF25">
    <property type="entry name" value="RNA-GUIDED DNA ENDONUCLEASE INSQ-RELATED"/>
    <property type="match status" value="1"/>
</dbReference>
<dbReference type="RefSeq" id="WP_240607505.1">
    <property type="nucleotide sequence ID" value="NZ_JAKVPQ010000012.1"/>
</dbReference>
<dbReference type="Pfam" id="PF12323">
    <property type="entry name" value="HTH_OrfB_IS605"/>
    <property type="match status" value="1"/>
</dbReference>